<dbReference type="InterPro" id="IPR037460">
    <property type="entry name" value="SEST-like"/>
</dbReference>
<dbReference type="SUPFAM" id="SSF52266">
    <property type="entry name" value="SGNH hydrolase"/>
    <property type="match status" value="1"/>
</dbReference>
<dbReference type="EMBL" id="BAAANF010000003">
    <property type="protein sequence ID" value="GAA1670488.1"/>
    <property type="molecule type" value="Genomic_DNA"/>
</dbReference>
<reference evidence="3" key="1">
    <citation type="journal article" date="2019" name="Int. J. Syst. Evol. Microbiol.">
        <title>The Global Catalogue of Microorganisms (GCM) 10K type strain sequencing project: providing services to taxonomists for standard genome sequencing and annotation.</title>
        <authorList>
            <consortium name="The Broad Institute Genomics Platform"/>
            <consortium name="The Broad Institute Genome Sequencing Center for Infectious Disease"/>
            <person name="Wu L."/>
            <person name="Ma J."/>
        </authorList>
    </citation>
    <scope>NUCLEOTIDE SEQUENCE [LARGE SCALE GENOMIC DNA]</scope>
    <source>
        <strain evidence="3">JCM 14307</strain>
    </source>
</reference>
<dbReference type="InterPro" id="IPR036514">
    <property type="entry name" value="SGNH_hydro_sf"/>
</dbReference>
<dbReference type="Gene3D" id="3.40.50.1110">
    <property type="entry name" value="SGNH hydrolase"/>
    <property type="match status" value="1"/>
</dbReference>
<protein>
    <submittedName>
        <fullName evidence="2">SGNH/GDSL hydrolase family protein</fullName>
    </submittedName>
</protein>
<dbReference type="PANTHER" id="PTHR37981:SF1">
    <property type="entry name" value="SGNH HYDROLASE-TYPE ESTERASE DOMAIN-CONTAINING PROTEIN"/>
    <property type="match status" value="1"/>
</dbReference>
<name>A0ABP4SEG6_9ACTN</name>
<accession>A0ABP4SEG6</accession>
<feature type="domain" description="SGNH hydrolase-type esterase" evidence="1">
    <location>
        <begin position="10"/>
        <end position="254"/>
    </location>
</feature>
<evidence type="ECO:0000259" key="1">
    <source>
        <dbReference type="Pfam" id="PF13472"/>
    </source>
</evidence>
<proteinExistence type="predicted"/>
<keyword evidence="3" id="KW-1185">Reference proteome</keyword>
<dbReference type="Proteomes" id="UP001500280">
    <property type="component" value="Unassembled WGS sequence"/>
</dbReference>
<sequence length="265" mass="27592">MIPPGSRYVALGSSFAAGPGIDPIVHKPAGRSGHNYAHLVAAELGLDHIDVTYSGATTAHLLDTRQDDAPPQLEAVGPDTALVTITAGGNDLEYVGTFLRGSALNTLAKPATLLGRRVANRIRARVSYLKDDAAYQAAADSLASVVENVRERSPKARILLVDYLTLVGPSTRPRLDVPLNEEQLPSVAMTADGLATAFAKAAAATGADLIAASAASREHAIGSPEPWTTGFTLRPPGILGGFVPYHPNAAGMRAVADLIVNHLRG</sequence>
<evidence type="ECO:0000313" key="3">
    <source>
        <dbReference type="Proteomes" id="UP001500280"/>
    </source>
</evidence>
<evidence type="ECO:0000313" key="2">
    <source>
        <dbReference type="EMBL" id="GAA1670488.1"/>
    </source>
</evidence>
<dbReference type="CDD" id="cd01823">
    <property type="entry name" value="SEST_like"/>
    <property type="match status" value="1"/>
</dbReference>
<gene>
    <name evidence="2" type="ORF">GCM10009745_11280</name>
</gene>
<dbReference type="PANTHER" id="PTHR37981">
    <property type="entry name" value="LIPASE 2"/>
    <property type="match status" value="1"/>
</dbReference>
<dbReference type="GO" id="GO:0016787">
    <property type="term" value="F:hydrolase activity"/>
    <property type="evidence" value="ECO:0007669"/>
    <property type="project" value="UniProtKB-KW"/>
</dbReference>
<organism evidence="2 3">
    <name type="scientific">Kribbella yunnanensis</name>
    <dbReference type="NCBI Taxonomy" id="190194"/>
    <lineage>
        <taxon>Bacteria</taxon>
        <taxon>Bacillati</taxon>
        <taxon>Actinomycetota</taxon>
        <taxon>Actinomycetes</taxon>
        <taxon>Propionibacteriales</taxon>
        <taxon>Kribbellaceae</taxon>
        <taxon>Kribbella</taxon>
    </lineage>
</organism>
<dbReference type="InterPro" id="IPR013830">
    <property type="entry name" value="SGNH_hydro"/>
</dbReference>
<comment type="caution">
    <text evidence="2">The sequence shown here is derived from an EMBL/GenBank/DDBJ whole genome shotgun (WGS) entry which is preliminary data.</text>
</comment>
<keyword evidence="2" id="KW-0378">Hydrolase</keyword>
<dbReference type="Pfam" id="PF13472">
    <property type="entry name" value="Lipase_GDSL_2"/>
    <property type="match status" value="1"/>
</dbReference>
<dbReference type="RefSeq" id="WP_344146003.1">
    <property type="nucleotide sequence ID" value="NZ_BAAANF010000003.1"/>
</dbReference>